<name>A0AAP5IB92_9CYAN</name>
<dbReference type="InterPro" id="IPR052514">
    <property type="entry name" value="SAM-dependent_MTase"/>
</dbReference>
<keyword evidence="2" id="KW-0808">Transferase</keyword>
<reference evidence="3" key="1">
    <citation type="journal article" date="2021" name="Science">
        <title>Hunting the eagle killer: A cyanobacterial neurotoxin causes vacuolar myelinopathy.</title>
        <authorList>
            <person name="Breinlinger S."/>
            <person name="Phillips T.J."/>
            <person name="Haram B.N."/>
            <person name="Mares J."/>
            <person name="Martinez Yerena J.A."/>
            <person name="Hrouzek P."/>
            <person name="Sobotka R."/>
            <person name="Henderson W.M."/>
            <person name="Schmieder P."/>
            <person name="Williams S.M."/>
            <person name="Lauderdale J.D."/>
            <person name="Wilde H.D."/>
            <person name="Gerrin W."/>
            <person name="Kust A."/>
            <person name="Washington J.W."/>
            <person name="Wagner C."/>
            <person name="Geier B."/>
            <person name="Liebeke M."/>
            <person name="Enke H."/>
            <person name="Niedermeyer T.H.J."/>
            <person name="Wilde S.B."/>
        </authorList>
    </citation>
    <scope>NUCLEOTIDE SEQUENCE [LARGE SCALE GENOMIC DNA]</scope>
    <source>
        <strain evidence="3">Thurmond2011</strain>
    </source>
</reference>
<dbReference type="Pfam" id="PF05050">
    <property type="entry name" value="Methyltransf_21"/>
    <property type="match status" value="1"/>
</dbReference>
<dbReference type="Gene3D" id="3.40.50.150">
    <property type="entry name" value="Vaccinia Virus protein VP39"/>
    <property type="match status" value="1"/>
</dbReference>
<dbReference type="EMBL" id="JAALHA020000015">
    <property type="protein sequence ID" value="MDR9898004.1"/>
    <property type="molecule type" value="Genomic_DNA"/>
</dbReference>
<dbReference type="PANTHER" id="PTHR34203">
    <property type="entry name" value="METHYLTRANSFERASE, FKBM FAMILY PROTEIN"/>
    <property type="match status" value="1"/>
</dbReference>
<keyword evidence="3" id="KW-1185">Reference proteome</keyword>
<proteinExistence type="predicted"/>
<dbReference type="PANTHER" id="PTHR34203:SF15">
    <property type="entry name" value="SLL1173 PROTEIN"/>
    <property type="match status" value="1"/>
</dbReference>
<dbReference type="GO" id="GO:0032259">
    <property type="term" value="P:methylation"/>
    <property type="evidence" value="ECO:0007669"/>
    <property type="project" value="UniProtKB-KW"/>
</dbReference>
<protein>
    <submittedName>
        <fullName evidence="2">FkbM family methyltransferase</fullName>
    </submittedName>
</protein>
<dbReference type="Proteomes" id="UP000667802">
    <property type="component" value="Unassembled WGS sequence"/>
</dbReference>
<evidence type="ECO:0000313" key="3">
    <source>
        <dbReference type="Proteomes" id="UP000667802"/>
    </source>
</evidence>
<comment type="caution">
    <text evidence="2">The sequence shown here is derived from an EMBL/GenBank/DDBJ whole genome shotgun (WGS) entry which is preliminary data.</text>
</comment>
<organism evidence="2 3">
    <name type="scientific">Aetokthonos hydrillicola Thurmond2011</name>
    <dbReference type="NCBI Taxonomy" id="2712845"/>
    <lineage>
        <taxon>Bacteria</taxon>
        <taxon>Bacillati</taxon>
        <taxon>Cyanobacteriota</taxon>
        <taxon>Cyanophyceae</taxon>
        <taxon>Nostocales</taxon>
        <taxon>Hapalosiphonaceae</taxon>
        <taxon>Aetokthonos</taxon>
    </lineage>
</organism>
<dbReference type="AlphaFoldDB" id="A0AAP5IB92"/>
<feature type="domain" description="Methyltransferase FkbM" evidence="1">
    <location>
        <begin position="11"/>
        <end position="175"/>
    </location>
</feature>
<sequence>MALQEGGNFIDVGAHIGYMSIQAATLLGDKGIVFSFEPSVREFQQLRRNIDINKLTNVKVFNKGIGSNEETNYLYLSYLGNTGMNSRQNITKSSVYTIAKFSPVHRVISTSDLLSVKCVKIDVEGDEMSVLQGFEKSMNLLRQSTFIIEITKDYLEVAGYKPQDIYDFFYRHSFKPLNNKSVCNQSQYDEIFVYSQ</sequence>
<evidence type="ECO:0000313" key="2">
    <source>
        <dbReference type="EMBL" id="MDR9898004.1"/>
    </source>
</evidence>
<gene>
    <name evidence="2" type="ORF">G7B40_026080</name>
</gene>
<dbReference type="GO" id="GO:0008168">
    <property type="term" value="F:methyltransferase activity"/>
    <property type="evidence" value="ECO:0007669"/>
    <property type="project" value="UniProtKB-KW"/>
</dbReference>
<dbReference type="InterPro" id="IPR029063">
    <property type="entry name" value="SAM-dependent_MTases_sf"/>
</dbReference>
<accession>A0AAP5IB92</accession>
<dbReference type="RefSeq" id="WP_208339961.1">
    <property type="nucleotide sequence ID" value="NZ_CAWQFN010000581.1"/>
</dbReference>
<dbReference type="InterPro" id="IPR006342">
    <property type="entry name" value="FkbM_mtfrase"/>
</dbReference>
<dbReference type="SUPFAM" id="SSF53335">
    <property type="entry name" value="S-adenosyl-L-methionine-dependent methyltransferases"/>
    <property type="match status" value="1"/>
</dbReference>
<evidence type="ECO:0000259" key="1">
    <source>
        <dbReference type="Pfam" id="PF05050"/>
    </source>
</evidence>
<keyword evidence="2" id="KW-0489">Methyltransferase</keyword>
<dbReference type="NCBIfam" id="TIGR01444">
    <property type="entry name" value="fkbM_fam"/>
    <property type="match status" value="1"/>
</dbReference>